<dbReference type="EMBL" id="UOEM01000109">
    <property type="protein sequence ID" value="VAW17927.1"/>
    <property type="molecule type" value="Genomic_DNA"/>
</dbReference>
<evidence type="ECO:0000256" key="3">
    <source>
        <dbReference type="ARBA" id="ARBA00022475"/>
    </source>
</evidence>
<feature type="domain" description="Ancillary SecYEG translocon subunit/Cell division coordinator CpoB TPR" evidence="9">
    <location>
        <begin position="18"/>
        <end position="142"/>
    </location>
</feature>
<dbReference type="GO" id="GO:0005886">
    <property type="term" value="C:plasma membrane"/>
    <property type="evidence" value="ECO:0007669"/>
    <property type="project" value="UniProtKB-SubCell"/>
</dbReference>
<gene>
    <name evidence="10" type="ORF">MNBD_ALPHA09-401</name>
</gene>
<comment type="subcellular location">
    <subcellularLocation>
        <location evidence="2">Cell membrane</location>
    </subcellularLocation>
    <subcellularLocation>
        <location evidence="1">Membrane</location>
        <topology evidence="1">Single-pass membrane protein</topology>
    </subcellularLocation>
</comment>
<evidence type="ECO:0000313" key="10">
    <source>
        <dbReference type="EMBL" id="VAW17927.1"/>
    </source>
</evidence>
<evidence type="ECO:0000256" key="1">
    <source>
        <dbReference type="ARBA" id="ARBA00004167"/>
    </source>
</evidence>
<organism evidence="10">
    <name type="scientific">hydrothermal vent metagenome</name>
    <dbReference type="NCBI Taxonomy" id="652676"/>
    <lineage>
        <taxon>unclassified sequences</taxon>
        <taxon>metagenomes</taxon>
        <taxon>ecological metagenomes</taxon>
    </lineage>
</organism>
<dbReference type="AlphaFoldDB" id="A0A3B0TWW2"/>
<dbReference type="InterPro" id="IPR026039">
    <property type="entry name" value="YfgM"/>
</dbReference>
<evidence type="ECO:0000256" key="2">
    <source>
        <dbReference type="ARBA" id="ARBA00004236"/>
    </source>
</evidence>
<evidence type="ECO:0000256" key="6">
    <source>
        <dbReference type="ARBA" id="ARBA00023136"/>
    </source>
</evidence>
<feature type="transmembrane region" description="Helical" evidence="8">
    <location>
        <begin position="24"/>
        <end position="45"/>
    </location>
</feature>
<protein>
    <submittedName>
        <fullName evidence="10">Mlr7403 protein</fullName>
    </submittedName>
</protein>
<evidence type="ECO:0000256" key="8">
    <source>
        <dbReference type="SAM" id="Phobius"/>
    </source>
</evidence>
<proteinExistence type="predicted"/>
<keyword evidence="6 8" id="KW-0472">Membrane</keyword>
<sequence length="221" mass="24186">MSDIFREVEEELRQEKLKSLWKRYGAYVIAAMVLIVGAVGGYRFYQSWVVSQSGLSGAKYATALRFLGESKFDQAAPILDELAKEGYGAYPVLARFQEAASLAKSGSRDEAVTLYDTIANDASVDATFRDLARIRAGFLLVDIASPEEVAERMAPLATDDGIWRHTAREIMALSQYGAGNFSKADEIFDSIMADPAAPARLKSRAEIMRTLIAPKLSAEAS</sequence>
<dbReference type="GO" id="GO:0044877">
    <property type="term" value="F:protein-containing complex binding"/>
    <property type="evidence" value="ECO:0007669"/>
    <property type="project" value="InterPro"/>
</dbReference>
<keyword evidence="3" id="KW-1003">Cell membrane</keyword>
<dbReference type="PANTHER" id="PTHR38035">
    <property type="entry name" value="UPF0070 PROTEIN YFGM"/>
    <property type="match status" value="1"/>
</dbReference>
<dbReference type="InterPro" id="IPR018704">
    <property type="entry name" value="SecYEG/CpoB_TPR"/>
</dbReference>
<evidence type="ECO:0000256" key="7">
    <source>
        <dbReference type="ARBA" id="ARBA00023186"/>
    </source>
</evidence>
<keyword evidence="7" id="KW-0143">Chaperone</keyword>
<evidence type="ECO:0000259" key="9">
    <source>
        <dbReference type="Pfam" id="PF09976"/>
    </source>
</evidence>
<reference evidence="10" key="1">
    <citation type="submission" date="2018-06" db="EMBL/GenBank/DDBJ databases">
        <authorList>
            <person name="Zhirakovskaya E."/>
        </authorList>
    </citation>
    <scope>NUCLEOTIDE SEQUENCE</scope>
</reference>
<keyword evidence="5 8" id="KW-1133">Transmembrane helix</keyword>
<evidence type="ECO:0000256" key="4">
    <source>
        <dbReference type="ARBA" id="ARBA00022692"/>
    </source>
</evidence>
<dbReference type="Pfam" id="PF09976">
    <property type="entry name" value="TPR_21"/>
    <property type="match status" value="1"/>
</dbReference>
<accession>A0A3B0TWW2</accession>
<evidence type="ECO:0000256" key="5">
    <source>
        <dbReference type="ARBA" id="ARBA00022989"/>
    </source>
</evidence>
<dbReference type="PANTHER" id="PTHR38035:SF1">
    <property type="entry name" value="ANCILLARY SECYEG TRANSLOCON SUBUNIT"/>
    <property type="match status" value="1"/>
</dbReference>
<name>A0A3B0TWW2_9ZZZZ</name>
<keyword evidence="4 8" id="KW-0812">Transmembrane</keyword>